<sequence length="237" mass="25314">MQYPVQYITVEAPDGDVVGYVWADYTAGTLAWAQRRATGVHGHQLGQEWSAQVESVRAQGLPPAGGLTALARRAGTGPPVDASGADVVEELARAVTEADDHRLLAQLDHGNAQAWQELADAYAALTDDDRVVRWGGGEKNANGSIHVPFPIHSRPLWRVVTALWGVGAVTPEHRLSAGPDPTKPPRGRLRTADAVRAATLLAVGERISEGTVDEAVRSGLFDAMVRALLEHHATHTL</sequence>
<dbReference type="Pfam" id="PF20118">
    <property type="entry name" value="DUF6508"/>
    <property type="match status" value="1"/>
</dbReference>
<dbReference type="Proteomes" id="UP000655443">
    <property type="component" value="Unassembled WGS sequence"/>
</dbReference>
<name>A0A919CZH0_9ACTN</name>
<gene>
    <name evidence="1" type="ORF">GCM10010339_08060</name>
</gene>
<dbReference type="EMBL" id="BMVG01000001">
    <property type="protein sequence ID" value="GHD98929.1"/>
    <property type="molecule type" value="Genomic_DNA"/>
</dbReference>
<dbReference type="AlphaFoldDB" id="A0A919CZH0"/>
<evidence type="ECO:0000313" key="2">
    <source>
        <dbReference type="Proteomes" id="UP000655443"/>
    </source>
</evidence>
<organism evidence="1 2">
    <name type="scientific">Streptomyces alanosinicus</name>
    <dbReference type="NCBI Taxonomy" id="68171"/>
    <lineage>
        <taxon>Bacteria</taxon>
        <taxon>Bacillati</taxon>
        <taxon>Actinomycetota</taxon>
        <taxon>Actinomycetes</taxon>
        <taxon>Kitasatosporales</taxon>
        <taxon>Streptomycetaceae</taxon>
        <taxon>Streptomyces</taxon>
    </lineage>
</organism>
<protein>
    <submittedName>
        <fullName evidence="1">Uncharacterized protein</fullName>
    </submittedName>
</protein>
<evidence type="ECO:0000313" key="1">
    <source>
        <dbReference type="EMBL" id="GHD98929.1"/>
    </source>
</evidence>
<comment type="caution">
    <text evidence="1">The sequence shown here is derived from an EMBL/GenBank/DDBJ whole genome shotgun (WGS) entry which is preliminary data.</text>
</comment>
<reference evidence="1" key="2">
    <citation type="submission" date="2020-09" db="EMBL/GenBank/DDBJ databases">
        <authorList>
            <person name="Sun Q."/>
            <person name="Ohkuma M."/>
        </authorList>
    </citation>
    <scope>NUCLEOTIDE SEQUENCE</scope>
    <source>
        <strain evidence="1">JCM 4714</strain>
    </source>
</reference>
<reference evidence="1" key="1">
    <citation type="journal article" date="2014" name="Int. J. Syst. Evol. Microbiol.">
        <title>Complete genome sequence of Corynebacterium casei LMG S-19264T (=DSM 44701T), isolated from a smear-ripened cheese.</title>
        <authorList>
            <consortium name="US DOE Joint Genome Institute (JGI-PGF)"/>
            <person name="Walter F."/>
            <person name="Albersmeier A."/>
            <person name="Kalinowski J."/>
            <person name="Ruckert C."/>
        </authorList>
    </citation>
    <scope>NUCLEOTIDE SEQUENCE</scope>
    <source>
        <strain evidence="1">JCM 4714</strain>
    </source>
</reference>
<dbReference type="InterPro" id="IPR045425">
    <property type="entry name" value="DUF6508"/>
</dbReference>
<dbReference type="RefSeq" id="WP_189948519.1">
    <property type="nucleotide sequence ID" value="NZ_BMVG01000001.1"/>
</dbReference>
<accession>A0A919CZH0</accession>
<keyword evidence="2" id="KW-1185">Reference proteome</keyword>
<proteinExistence type="predicted"/>